<protein>
    <submittedName>
        <fullName evidence="8">Uncharacterized protein</fullName>
    </submittedName>
</protein>
<evidence type="ECO:0000256" key="7">
    <source>
        <dbReference type="SAM" id="Phobius"/>
    </source>
</evidence>
<comment type="similarity">
    <text evidence="6">Belongs to the MIP/aquaporin (TC 1.A.8) family.</text>
</comment>
<evidence type="ECO:0000256" key="1">
    <source>
        <dbReference type="ARBA" id="ARBA00004141"/>
    </source>
</evidence>
<dbReference type="AlphaFoldDB" id="A0AAE1IXN4"/>
<comment type="caution">
    <text evidence="8">The sequence shown here is derived from an EMBL/GenBank/DDBJ whole genome shotgun (WGS) entry which is preliminary data.</text>
</comment>
<keyword evidence="4 7" id="KW-1133">Transmembrane helix</keyword>
<keyword evidence="5 7" id="KW-0472">Membrane</keyword>
<dbReference type="InterPro" id="IPR022357">
    <property type="entry name" value="MIP_CS"/>
</dbReference>
<dbReference type="InterPro" id="IPR034294">
    <property type="entry name" value="Aquaporin_transptr"/>
</dbReference>
<organism evidence="8 9">
    <name type="scientific">Acacia crassicarpa</name>
    <name type="common">northern wattle</name>
    <dbReference type="NCBI Taxonomy" id="499986"/>
    <lineage>
        <taxon>Eukaryota</taxon>
        <taxon>Viridiplantae</taxon>
        <taxon>Streptophyta</taxon>
        <taxon>Embryophyta</taxon>
        <taxon>Tracheophyta</taxon>
        <taxon>Spermatophyta</taxon>
        <taxon>Magnoliopsida</taxon>
        <taxon>eudicotyledons</taxon>
        <taxon>Gunneridae</taxon>
        <taxon>Pentapetalae</taxon>
        <taxon>rosids</taxon>
        <taxon>fabids</taxon>
        <taxon>Fabales</taxon>
        <taxon>Fabaceae</taxon>
        <taxon>Caesalpinioideae</taxon>
        <taxon>mimosoid clade</taxon>
        <taxon>Acacieae</taxon>
        <taxon>Acacia</taxon>
    </lineage>
</organism>
<dbReference type="Proteomes" id="UP001293593">
    <property type="component" value="Unassembled WGS sequence"/>
</dbReference>
<evidence type="ECO:0000256" key="5">
    <source>
        <dbReference type="ARBA" id="ARBA00023136"/>
    </source>
</evidence>
<dbReference type="Pfam" id="PF00230">
    <property type="entry name" value="MIP"/>
    <property type="match status" value="1"/>
</dbReference>
<dbReference type="CDD" id="cd00333">
    <property type="entry name" value="MIP"/>
    <property type="match status" value="1"/>
</dbReference>
<feature type="transmembrane region" description="Helical" evidence="7">
    <location>
        <begin position="38"/>
        <end position="58"/>
    </location>
</feature>
<dbReference type="PRINTS" id="PR00783">
    <property type="entry name" value="MINTRINSICP"/>
</dbReference>
<evidence type="ECO:0000313" key="9">
    <source>
        <dbReference type="Proteomes" id="UP001293593"/>
    </source>
</evidence>
<name>A0AAE1IXN4_9FABA</name>
<feature type="transmembrane region" description="Helical" evidence="7">
    <location>
        <begin position="224"/>
        <end position="245"/>
    </location>
</feature>
<evidence type="ECO:0000256" key="2">
    <source>
        <dbReference type="ARBA" id="ARBA00022448"/>
    </source>
</evidence>
<dbReference type="Gene3D" id="1.20.1080.10">
    <property type="entry name" value="Glycerol uptake facilitator protein"/>
    <property type="match status" value="1"/>
</dbReference>
<comment type="subcellular location">
    <subcellularLocation>
        <location evidence="1">Membrane</location>
        <topology evidence="1">Multi-pass membrane protein</topology>
    </subcellularLocation>
</comment>
<accession>A0AAE1IXN4</accession>
<dbReference type="InterPro" id="IPR023271">
    <property type="entry name" value="Aquaporin-like"/>
</dbReference>
<dbReference type="GO" id="GO:0015267">
    <property type="term" value="F:channel activity"/>
    <property type="evidence" value="ECO:0007669"/>
    <property type="project" value="InterPro"/>
</dbReference>
<proteinExistence type="inferred from homology"/>
<keyword evidence="3 6" id="KW-0812">Transmembrane</keyword>
<sequence length="274" mass="29121">MAETSAANEIHEAVLNVYDGKSNEGSITFVSIPFLQKLVAELVGTYFLIFLGGVSVVVNNNNNNIITLPGIAIVWGLLVMALVYSLGHISGAHFNPAVTLALASTKRFPLKQVPAYILTHVVGCLLASVTVRHIFTGKQDQFIGTLITGSYLRGFVLEFLVTFFLMFVVSGVATDSRATGELAGIVIGATVMLNVLVAGPITGTSMNPARSLGPAIVWHEYRGIWVYMTAPVAGAVAGVWVYNIIRSTDKPKHETKKGGTSFPKASSCCCGASK</sequence>
<dbReference type="PANTHER" id="PTHR45724">
    <property type="entry name" value="AQUAPORIN NIP2-1"/>
    <property type="match status" value="1"/>
</dbReference>
<evidence type="ECO:0000256" key="6">
    <source>
        <dbReference type="RuleBase" id="RU000477"/>
    </source>
</evidence>
<feature type="transmembrane region" description="Helical" evidence="7">
    <location>
        <begin position="115"/>
        <end position="135"/>
    </location>
</feature>
<feature type="transmembrane region" description="Helical" evidence="7">
    <location>
        <begin position="155"/>
        <end position="173"/>
    </location>
</feature>
<evidence type="ECO:0000256" key="4">
    <source>
        <dbReference type="ARBA" id="ARBA00022989"/>
    </source>
</evidence>
<reference evidence="8" key="1">
    <citation type="submission" date="2023-10" db="EMBL/GenBank/DDBJ databases">
        <title>Chromosome-level genome of the transformable northern wattle, Acacia crassicarpa.</title>
        <authorList>
            <person name="Massaro I."/>
            <person name="Sinha N.R."/>
            <person name="Poethig S."/>
            <person name="Leichty A.R."/>
        </authorList>
    </citation>
    <scope>NUCLEOTIDE SEQUENCE</scope>
    <source>
        <strain evidence="8">Acra3RX</strain>
        <tissue evidence="8">Leaf</tissue>
    </source>
</reference>
<gene>
    <name evidence="8" type="ORF">QN277_006127</name>
</gene>
<dbReference type="PANTHER" id="PTHR45724:SF13">
    <property type="entry name" value="AQUAPORIN NIP1-1-RELATED"/>
    <property type="match status" value="1"/>
</dbReference>
<keyword evidence="9" id="KW-1185">Reference proteome</keyword>
<evidence type="ECO:0000256" key="3">
    <source>
        <dbReference type="ARBA" id="ARBA00022692"/>
    </source>
</evidence>
<feature type="transmembrane region" description="Helical" evidence="7">
    <location>
        <begin position="185"/>
        <end position="204"/>
    </location>
</feature>
<dbReference type="PROSITE" id="PS00221">
    <property type="entry name" value="MIP"/>
    <property type="match status" value="1"/>
</dbReference>
<dbReference type="NCBIfam" id="TIGR00861">
    <property type="entry name" value="MIP"/>
    <property type="match status" value="1"/>
</dbReference>
<dbReference type="EMBL" id="JAWXYG010000011">
    <property type="protein sequence ID" value="KAK4259836.1"/>
    <property type="molecule type" value="Genomic_DNA"/>
</dbReference>
<feature type="transmembrane region" description="Helical" evidence="7">
    <location>
        <begin position="64"/>
        <end position="86"/>
    </location>
</feature>
<keyword evidence="2 6" id="KW-0813">Transport</keyword>
<evidence type="ECO:0000313" key="8">
    <source>
        <dbReference type="EMBL" id="KAK4259836.1"/>
    </source>
</evidence>
<dbReference type="GO" id="GO:0016020">
    <property type="term" value="C:membrane"/>
    <property type="evidence" value="ECO:0007669"/>
    <property type="project" value="UniProtKB-SubCell"/>
</dbReference>
<dbReference type="SUPFAM" id="SSF81338">
    <property type="entry name" value="Aquaporin-like"/>
    <property type="match status" value="1"/>
</dbReference>
<dbReference type="InterPro" id="IPR000425">
    <property type="entry name" value="MIP"/>
</dbReference>